<sequence length="216" mass="25553">MKKIKFNNFNDGIVEFGEYKESYDIEGNALDEKEFIVSGKLFYSNEYIREQDKLKFDDTGLKVSIKLKVPYMRLIKTSDVIKLNNEFYSIVKLDISNDKTSVYLYLTELVDVLDKHISIFIKERKNVLEDVTIKFYKKIWACVEDLNSKELIENNSIKTSTNKKFKIRYIEELDLSIKQNAITNFVIKYKDKFYNITQILNLEEENKILEITAESK</sequence>
<dbReference type="RefSeq" id="WP_021378999.1">
    <property type="nucleotide sequence ID" value="NZ_BINL01000017.1"/>
</dbReference>
<dbReference type="Gene3D" id="2.40.10.270">
    <property type="entry name" value="Bacteriophage SPP1 head-tail adaptor protein"/>
    <property type="match status" value="1"/>
</dbReference>
<dbReference type="EMBL" id="FUPS01000006">
    <property type="protein sequence ID" value="SJS39772.1"/>
    <property type="molecule type" value="Genomic_DNA"/>
</dbReference>
<accession>A0A9X8WQK2</accession>
<gene>
    <name evidence="1" type="ORF">SAMEA3375112_01981</name>
</gene>
<organism evidence="1 2">
    <name type="scientific">Clostridioides difficile</name>
    <name type="common">Peptoclostridium difficile</name>
    <dbReference type="NCBI Taxonomy" id="1496"/>
    <lineage>
        <taxon>Bacteria</taxon>
        <taxon>Bacillati</taxon>
        <taxon>Bacillota</taxon>
        <taxon>Clostridia</taxon>
        <taxon>Peptostreptococcales</taxon>
        <taxon>Peptostreptococcaceae</taxon>
        <taxon>Clostridioides</taxon>
    </lineage>
</organism>
<evidence type="ECO:0000313" key="1">
    <source>
        <dbReference type="EMBL" id="SJS39772.1"/>
    </source>
</evidence>
<dbReference type="InterPro" id="IPR008767">
    <property type="entry name" value="Phage_SPP1_head-tail_adaptor"/>
</dbReference>
<proteinExistence type="predicted"/>
<evidence type="ECO:0000313" key="2">
    <source>
        <dbReference type="Proteomes" id="UP000189137"/>
    </source>
</evidence>
<dbReference type="InterPro" id="IPR038666">
    <property type="entry name" value="SSP1_head-tail_sf"/>
</dbReference>
<reference evidence="1 2" key="1">
    <citation type="submission" date="2017-02" db="EMBL/GenBank/DDBJ databases">
        <authorList>
            <consortium name="Pathogen Informatics"/>
        </authorList>
    </citation>
    <scope>NUCLEOTIDE SEQUENCE [LARGE SCALE GENOMIC DNA]</scope>
    <source>
        <strain evidence="1 2">VRECD0157</strain>
    </source>
</reference>
<protein>
    <submittedName>
        <fullName evidence="1">Bacteriophage head-tail adaptor</fullName>
    </submittedName>
</protein>
<name>A0A9X8WQK2_CLODI</name>
<dbReference type="Proteomes" id="UP000189137">
    <property type="component" value="Unassembled WGS sequence"/>
</dbReference>
<comment type="caution">
    <text evidence="1">The sequence shown here is derived from an EMBL/GenBank/DDBJ whole genome shotgun (WGS) entry which is preliminary data.</text>
</comment>
<dbReference type="Pfam" id="PF05521">
    <property type="entry name" value="Phage_HCP"/>
    <property type="match status" value="1"/>
</dbReference>
<dbReference type="AlphaFoldDB" id="A0A9X8WQK2"/>